<reference evidence="3" key="1">
    <citation type="submission" date="2020-04" db="EMBL/GenBank/DDBJ databases">
        <authorList>
            <person name="Zhang T."/>
        </authorList>
    </citation>
    <scope>NUCLEOTIDE SEQUENCE</scope>
    <source>
        <strain evidence="3">HKST-UBA16</strain>
    </source>
</reference>
<dbReference type="Proteomes" id="UP000748332">
    <property type="component" value="Unassembled WGS sequence"/>
</dbReference>
<protein>
    <recommendedName>
        <fullName evidence="2">Cytochrome b5 heme-binding domain-containing protein</fullName>
    </recommendedName>
</protein>
<dbReference type="GO" id="GO:0016020">
    <property type="term" value="C:membrane"/>
    <property type="evidence" value="ECO:0007669"/>
    <property type="project" value="TreeGrafter"/>
</dbReference>
<evidence type="ECO:0000256" key="1">
    <source>
        <dbReference type="ARBA" id="ARBA00038357"/>
    </source>
</evidence>
<dbReference type="PANTHER" id="PTHR10281:SF76">
    <property type="entry name" value="CALCUTTA CUP-RELATED"/>
    <property type="match status" value="1"/>
</dbReference>
<dbReference type="Pfam" id="PF00173">
    <property type="entry name" value="Cyt-b5"/>
    <property type="match status" value="1"/>
</dbReference>
<evidence type="ECO:0000313" key="4">
    <source>
        <dbReference type="Proteomes" id="UP000748332"/>
    </source>
</evidence>
<comment type="caution">
    <text evidence="3">The sequence shown here is derived from an EMBL/GenBank/DDBJ whole genome shotgun (WGS) entry which is preliminary data.</text>
</comment>
<feature type="domain" description="Cytochrome b5 heme-binding" evidence="2">
    <location>
        <begin position="56"/>
        <end position="128"/>
    </location>
</feature>
<dbReference type="InterPro" id="IPR036400">
    <property type="entry name" value="Cyt_B5-like_heme/steroid_sf"/>
</dbReference>
<accession>A0A955HYR5</accession>
<dbReference type="AlphaFoldDB" id="A0A955HYR5"/>
<dbReference type="GO" id="GO:0012505">
    <property type="term" value="C:endomembrane system"/>
    <property type="evidence" value="ECO:0007669"/>
    <property type="project" value="TreeGrafter"/>
</dbReference>
<dbReference type="InterPro" id="IPR050577">
    <property type="entry name" value="MAPR/NEUFC/NENF-like"/>
</dbReference>
<sequence length="128" mass="14197">MEFKDIKSLLIKNKTKVLTALLAFLIVAGGTFAWFLFNSQPVVAQTQAQVAELPRFTADELSAYDGSNPDNPIYIGYQGKVYDVTAGKDYYQLGGSYHYLAGKDSTKDLNLFGGDIIKREYPVFGLLK</sequence>
<organism evidence="3 4">
    <name type="scientific">Candidatus Dojkabacteria bacterium</name>
    <dbReference type="NCBI Taxonomy" id="2099670"/>
    <lineage>
        <taxon>Bacteria</taxon>
        <taxon>Candidatus Dojkabacteria</taxon>
    </lineage>
</organism>
<dbReference type="SMART" id="SM01117">
    <property type="entry name" value="Cyt-b5"/>
    <property type="match status" value="1"/>
</dbReference>
<dbReference type="EMBL" id="JAGQLM010000075">
    <property type="protein sequence ID" value="MCA9375054.1"/>
    <property type="molecule type" value="Genomic_DNA"/>
</dbReference>
<dbReference type="PANTHER" id="PTHR10281">
    <property type="entry name" value="MEMBRANE-ASSOCIATED PROGESTERONE RECEPTOR COMPONENT-RELATED"/>
    <property type="match status" value="1"/>
</dbReference>
<dbReference type="InterPro" id="IPR001199">
    <property type="entry name" value="Cyt_B5-like_heme/steroid-bd"/>
</dbReference>
<proteinExistence type="inferred from homology"/>
<dbReference type="Gene3D" id="3.10.120.10">
    <property type="entry name" value="Cytochrome b5-like heme/steroid binding domain"/>
    <property type="match status" value="1"/>
</dbReference>
<dbReference type="SUPFAM" id="SSF55856">
    <property type="entry name" value="Cytochrome b5-like heme/steroid binding domain"/>
    <property type="match status" value="1"/>
</dbReference>
<name>A0A955HYR5_9BACT</name>
<gene>
    <name evidence="3" type="ORF">KC622_01845</name>
</gene>
<comment type="similarity">
    <text evidence="1">Belongs to the cytochrome b5 family. MAPR subfamily.</text>
</comment>
<evidence type="ECO:0000259" key="2">
    <source>
        <dbReference type="SMART" id="SM01117"/>
    </source>
</evidence>
<evidence type="ECO:0000313" key="3">
    <source>
        <dbReference type="EMBL" id="MCA9375054.1"/>
    </source>
</evidence>
<reference evidence="3" key="2">
    <citation type="journal article" date="2021" name="Microbiome">
        <title>Successional dynamics and alternative stable states in a saline activated sludge microbial community over 9 years.</title>
        <authorList>
            <person name="Wang Y."/>
            <person name="Ye J."/>
            <person name="Ju F."/>
            <person name="Liu L."/>
            <person name="Boyd J.A."/>
            <person name="Deng Y."/>
            <person name="Parks D.H."/>
            <person name="Jiang X."/>
            <person name="Yin X."/>
            <person name="Woodcroft B.J."/>
            <person name="Tyson G.W."/>
            <person name="Hugenholtz P."/>
            <person name="Polz M.F."/>
            <person name="Zhang T."/>
        </authorList>
    </citation>
    <scope>NUCLEOTIDE SEQUENCE</scope>
    <source>
        <strain evidence="3">HKST-UBA16</strain>
    </source>
</reference>